<dbReference type="PANTHER" id="PTHR22803">
    <property type="entry name" value="MANNOSE, PHOSPHOLIPASE, LECTIN RECEPTOR RELATED"/>
    <property type="match status" value="1"/>
</dbReference>
<protein>
    <recommendedName>
        <fullName evidence="3">C-type lectin domain-containing protein</fullName>
    </recommendedName>
</protein>
<feature type="signal peptide" evidence="2">
    <location>
        <begin position="1"/>
        <end position="19"/>
    </location>
</feature>
<dbReference type="Gene3D" id="3.10.100.10">
    <property type="entry name" value="Mannose-Binding Protein A, subunit A"/>
    <property type="match status" value="1"/>
</dbReference>
<sequence>MAMLRGLLLLFIIICMGNAKVNLDEKCPFGWKNFGVRCYKYFSQSVDWITAERSCLSLDANLASVHHKPENEFLLSLLPSSSTRSWIGAHDGIIDGQWLWSDGSEYDFTNWCSKEPNNSGGSENCLEINLSSNLCWNDKACSDKFTYICAKDL</sequence>
<dbReference type="InterPro" id="IPR016186">
    <property type="entry name" value="C-type_lectin-like/link_sf"/>
</dbReference>
<organism evidence="4 5">
    <name type="scientific">Culter alburnus</name>
    <name type="common">Topmouth culter</name>
    <dbReference type="NCBI Taxonomy" id="194366"/>
    <lineage>
        <taxon>Eukaryota</taxon>
        <taxon>Metazoa</taxon>
        <taxon>Chordata</taxon>
        <taxon>Craniata</taxon>
        <taxon>Vertebrata</taxon>
        <taxon>Euteleostomi</taxon>
        <taxon>Actinopterygii</taxon>
        <taxon>Neopterygii</taxon>
        <taxon>Teleostei</taxon>
        <taxon>Ostariophysi</taxon>
        <taxon>Cypriniformes</taxon>
        <taxon>Xenocyprididae</taxon>
        <taxon>Xenocypridinae</taxon>
        <taxon>Culter</taxon>
    </lineage>
</organism>
<dbReference type="SMART" id="SM00034">
    <property type="entry name" value="CLECT"/>
    <property type="match status" value="1"/>
</dbReference>
<feature type="chain" id="PRO_5043766437" description="C-type lectin domain-containing protein" evidence="2">
    <location>
        <begin position="20"/>
        <end position="153"/>
    </location>
</feature>
<evidence type="ECO:0000313" key="4">
    <source>
        <dbReference type="EMBL" id="KAK9979049.1"/>
    </source>
</evidence>
<keyword evidence="1" id="KW-1015">Disulfide bond</keyword>
<dbReference type="PRINTS" id="PR00356">
    <property type="entry name" value="ANTIFREEZEII"/>
</dbReference>
<dbReference type="InterPro" id="IPR001304">
    <property type="entry name" value="C-type_lectin-like"/>
</dbReference>
<dbReference type="AlphaFoldDB" id="A0AAW2B272"/>
<gene>
    <name evidence="4" type="ORF">ABG768_012496</name>
</gene>
<dbReference type="InterPro" id="IPR050111">
    <property type="entry name" value="C-type_lectin/snaclec_domain"/>
</dbReference>
<name>A0AAW2B272_CULAL</name>
<comment type="caution">
    <text evidence="4">The sequence shown here is derived from an EMBL/GenBank/DDBJ whole genome shotgun (WGS) entry which is preliminary data.</text>
</comment>
<reference evidence="4 5" key="1">
    <citation type="submission" date="2024-05" db="EMBL/GenBank/DDBJ databases">
        <title>A high-quality chromosomal-level genome assembly of Topmouth culter (Culter alburnus).</title>
        <authorList>
            <person name="Zhao H."/>
        </authorList>
    </citation>
    <scope>NUCLEOTIDE SEQUENCE [LARGE SCALE GENOMIC DNA]</scope>
    <source>
        <strain evidence="4">CATC2023</strain>
        <tissue evidence="4">Muscle</tissue>
    </source>
</reference>
<keyword evidence="2" id="KW-0732">Signal</keyword>
<dbReference type="SUPFAM" id="SSF56436">
    <property type="entry name" value="C-type lectin-like"/>
    <property type="match status" value="1"/>
</dbReference>
<evidence type="ECO:0000256" key="2">
    <source>
        <dbReference type="SAM" id="SignalP"/>
    </source>
</evidence>
<evidence type="ECO:0000313" key="5">
    <source>
        <dbReference type="Proteomes" id="UP001479290"/>
    </source>
</evidence>
<accession>A0AAW2B272</accession>
<proteinExistence type="predicted"/>
<evidence type="ECO:0000259" key="3">
    <source>
        <dbReference type="PROSITE" id="PS50041"/>
    </source>
</evidence>
<dbReference type="Pfam" id="PF00059">
    <property type="entry name" value="Lectin_C"/>
    <property type="match status" value="1"/>
</dbReference>
<feature type="domain" description="C-type lectin" evidence="3">
    <location>
        <begin position="34"/>
        <end position="150"/>
    </location>
</feature>
<dbReference type="Proteomes" id="UP001479290">
    <property type="component" value="Unassembled WGS sequence"/>
</dbReference>
<evidence type="ECO:0000256" key="1">
    <source>
        <dbReference type="ARBA" id="ARBA00023157"/>
    </source>
</evidence>
<keyword evidence="5" id="KW-1185">Reference proteome</keyword>
<dbReference type="InterPro" id="IPR018378">
    <property type="entry name" value="C-type_lectin_CS"/>
</dbReference>
<dbReference type="PROSITE" id="PS00615">
    <property type="entry name" value="C_TYPE_LECTIN_1"/>
    <property type="match status" value="1"/>
</dbReference>
<dbReference type="PROSITE" id="PS50041">
    <property type="entry name" value="C_TYPE_LECTIN_2"/>
    <property type="match status" value="1"/>
</dbReference>
<dbReference type="InterPro" id="IPR016187">
    <property type="entry name" value="CTDL_fold"/>
</dbReference>
<dbReference type="InterPro" id="IPR002353">
    <property type="entry name" value="AntifreezeII"/>
</dbReference>
<dbReference type="EMBL" id="JAWDJR010000002">
    <property type="protein sequence ID" value="KAK9979049.1"/>
    <property type="molecule type" value="Genomic_DNA"/>
</dbReference>